<evidence type="ECO:0000313" key="12">
    <source>
        <dbReference type="Proteomes" id="UP000824074"/>
    </source>
</evidence>
<dbReference type="InterPro" id="IPR022803">
    <property type="entry name" value="Ribosomal_uL5_dom_sf"/>
</dbReference>
<reference evidence="11" key="2">
    <citation type="journal article" date="2021" name="PeerJ">
        <title>Extensive microbial diversity within the chicken gut microbiome revealed by metagenomics and culture.</title>
        <authorList>
            <person name="Gilroy R."/>
            <person name="Ravi A."/>
            <person name="Getino M."/>
            <person name="Pursley I."/>
            <person name="Horton D.L."/>
            <person name="Alikhan N.F."/>
            <person name="Baker D."/>
            <person name="Gharbi K."/>
            <person name="Hall N."/>
            <person name="Watson M."/>
            <person name="Adriaenssens E.M."/>
            <person name="Foster-Nyarko E."/>
            <person name="Jarju S."/>
            <person name="Secka A."/>
            <person name="Antonio M."/>
            <person name="Oren A."/>
            <person name="Chaudhuri R.R."/>
            <person name="La Ragione R."/>
            <person name="Hildebrand F."/>
            <person name="Pallen M.J."/>
        </authorList>
    </citation>
    <scope>NUCLEOTIDE SEQUENCE</scope>
    <source>
        <strain evidence="11">CHK193-30670</strain>
    </source>
</reference>
<evidence type="ECO:0000256" key="1">
    <source>
        <dbReference type="ARBA" id="ARBA00008553"/>
    </source>
</evidence>
<proteinExistence type="inferred from homology"/>
<comment type="subunit">
    <text evidence="7">Part of the 50S ribosomal subunit; part of the 5S rRNA/L5/L18/L25 subcomplex. Contacts the 5S rRNA and the P site tRNA. Forms a bridge to the 30S subunit in the 70S ribosome.</text>
</comment>
<comment type="function">
    <text evidence="6">This is one of the proteins that bind and probably mediate the attachment of the 5S RNA into the large ribosomal subunit, where it forms part of the central protuberance. In the 70S ribosome it contacts protein S13 of the 30S subunit (bridge B1b), connecting the 2 subunits; this bridge is implicated in subunit movement. Contacts the P site tRNA; the 5S rRNA and some of its associated proteins might help stabilize positioning of ribosome-bound tRNAs.</text>
</comment>
<dbReference type="PANTHER" id="PTHR11994">
    <property type="entry name" value="60S RIBOSOMAL PROTEIN L11-RELATED"/>
    <property type="match status" value="1"/>
</dbReference>
<keyword evidence="7" id="KW-0694">RNA-binding</keyword>
<dbReference type="Pfam" id="PF00281">
    <property type="entry name" value="Ribosomal_L5"/>
    <property type="match status" value="1"/>
</dbReference>
<evidence type="ECO:0000313" key="11">
    <source>
        <dbReference type="EMBL" id="HIU40417.1"/>
    </source>
</evidence>
<gene>
    <name evidence="7 11" type="primary">rplE</name>
    <name evidence="11" type="ORF">IAB68_03870</name>
</gene>
<dbReference type="SUPFAM" id="SSF55282">
    <property type="entry name" value="RL5-like"/>
    <property type="match status" value="1"/>
</dbReference>
<evidence type="ECO:0000256" key="8">
    <source>
        <dbReference type="RuleBase" id="RU003930"/>
    </source>
</evidence>
<reference evidence="11" key="1">
    <citation type="submission" date="2020-10" db="EMBL/GenBank/DDBJ databases">
        <authorList>
            <person name="Gilroy R."/>
        </authorList>
    </citation>
    <scope>NUCLEOTIDE SEQUENCE</scope>
    <source>
        <strain evidence="11">CHK193-30670</strain>
    </source>
</reference>
<dbReference type="AlphaFoldDB" id="A0A9D1IQS1"/>
<comment type="function">
    <text evidence="7">This is 1 of the proteins that bind and probably mediate the attachment of the 5S RNA into the large ribosomal subunit, where it forms part of the central protuberance. In the 70S ribosome it contacts protein S13 of the 30S subunit (bridge B1b), connecting the 2 subunits; this bridge is implicated in subunit movement. Contacts the P site tRNA; the 5S rRNA and some of its associated proteins might help stabilize positioning of ribosome-bound tRNAs.</text>
</comment>
<dbReference type="FunFam" id="3.30.1440.10:FF:000001">
    <property type="entry name" value="50S ribosomal protein L5"/>
    <property type="match status" value="1"/>
</dbReference>
<evidence type="ECO:0000259" key="9">
    <source>
        <dbReference type="Pfam" id="PF00281"/>
    </source>
</evidence>
<dbReference type="GO" id="GO:0000049">
    <property type="term" value="F:tRNA binding"/>
    <property type="evidence" value="ECO:0007669"/>
    <property type="project" value="UniProtKB-UniRule"/>
</dbReference>
<dbReference type="Proteomes" id="UP000824074">
    <property type="component" value="Unassembled WGS sequence"/>
</dbReference>
<name>A0A9D1IQS1_9FIRM</name>
<dbReference type="GO" id="GO:0019843">
    <property type="term" value="F:rRNA binding"/>
    <property type="evidence" value="ECO:0007669"/>
    <property type="project" value="UniProtKB-UniRule"/>
</dbReference>
<dbReference type="PROSITE" id="PS00358">
    <property type="entry name" value="RIBOSOMAL_L5"/>
    <property type="match status" value="1"/>
</dbReference>
<keyword evidence="3 7" id="KW-0689">Ribosomal protein</keyword>
<comment type="caution">
    <text evidence="11">The sequence shown here is derived from an EMBL/GenBank/DDBJ whole genome shotgun (WGS) entry which is preliminary data.</text>
</comment>
<dbReference type="GO" id="GO:0003735">
    <property type="term" value="F:structural constituent of ribosome"/>
    <property type="evidence" value="ECO:0007669"/>
    <property type="project" value="InterPro"/>
</dbReference>
<dbReference type="HAMAP" id="MF_01333_B">
    <property type="entry name" value="Ribosomal_uL5_B"/>
    <property type="match status" value="1"/>
</dbReference>
<dbReference type="Gene3D" id="3.30.1440.10">
    <property type="match status" value="1"/>
</dbReference>
<feature type="domain" description="Large ribosomal subunit protein uL5 N-terminal" evidence="9">
    <location>
        <begin position="25"/>
        <end position="80"/>
    </location>
</feature>
<keyword evidence="4 7" id="KW-0687">Ribonucleoprotein</keyword>
<evidence type="ECO:0000256" key="3">
    <source>
        <dbReference type="ARBA" id="ARBA00022980"/>
    </source>
</evidence>
<evidence type="ECO:0000259" key="10">
    <source>
        <dbReference type="Pfam" id="PF00673"/>
    </source>
</evidence>
<keyword evidence="7" id="KW-0699">rRNA-binding</keyword>
<dbReference type="InterPro" id="IPR031309">
    <property type="entry name" value="Ribosomal_uL5_C"/>
</dbReference>
<dbReference type="Pfam" id="PF00673">
    <property type="entry name" value="Ribosomal_L5_C"/>
    <property type="match status" value="1"/>
</dbReference>
<dbReference type="InterPro" id="IPR020929">
    <property type="entry name" value="Ribosomal_uL5_CS"/>
</dbReference>
<comment type="similarity">
    <text evidence="1 7 8">Belongs to the universal ribosomal protein uL5 family.</text>
</comment>
<protein>
    <recommendedName>
        <fullName evidence="5 7">Large ribosomal subunit protein uL5</fullName>
    </recommendedName>
</protein>
<dbReference type="InterPro" id="IPR002132">
    <property type="entry name" value="Ribosomal_uL5"/>
</dbReference>
<dbReference type="GO" id="GO:1990904">
    <property type="term" value="C:ribonucleoprotein complex"/>
    <property type="evidence" value="ECO:0007669"/>
    <property type="project" value="UniProtKB-KW"/>
</dbReference>
<dbReference type="GO" id="GO:0006412">
    <property type="term" value="P:translation"/>
    <property type="evidence" value="ECO:0007669"/>
    <property type="project" value="UniProtKB-UniRule"/>
</dbReference>
<dbReference type="GO" id="GO:0005840">
    <property type="term" value="C:ribosome"/>
    <property type="evidence" value="ECO:0007669"/>
    <property type="project" value="UniProtKB-KW"/>
</dbReference>
<sequence>MNSLRKQYKEQIVPELTKKYNYTTVMAVPKLEKIVVNIGAGDASANSKLLDAAVSDLYKITGQQPVITRAKKSIAGFKLREGQAIGCKVTLRGEVMYTFLEKLIKIVLPRVRDFRGISPKAFDGRGNYTLGIKEQTIFPEIVYDEVVKVRGMDIVFVTSAKTNEEALDLLKGFGLPFRK</sequence>
<accession>A0A9D1IQS1</accession>
<keyword evidence="2 7" id="KW-0820">tRNA-binding</keyword>
<dbReference type="NCBIfam" id="NF000585">
    <property type="entry name" value="PRK00010.1"/>
    <property type="match status" value="1"/>
</dbReference>
<evidence type="ECO:0000256" key="4">
    <source>
        <dbReference type="ARBA" id="ARBA00023274"/>
    </source>
</evidence>
<evidence type="ECO:0000256" key="7">
    <source>
        <dbReference type="HAMAP-Rule" id="MF_01333"/>
    </source>
</evidence>
<dbReference type="InterPro" id="IPR020930">
    <property type="entry name" value="Ribosomal_uL5_bac-type"/>
</dbReference>
<evidence type="ECO:0000256" key="2">
    <source>
        <dbReference type="ARBA" id="ARBA00022555"/>
    </source>
</evidence>
<evidence type="ECO:0000256" key="6">
    <source>
        <dbReference type="ARBA" id="ARBA00058604"/>
    </source>
</evidence>
<evidence type="ECO:0000256" key="5">
    <source>
        <dbReference type="ARBA" id="ARBA00035245"/>
    </source>
</evidence>
<organism evidence="11 12">
    <name type="scientific">Candidatus Aphodocola excrementigallinarum</name>
    <dbReference type="NCBI Taxonomy" id="2840670"/>
    <lineage>
        <taxon>Bacteria</taxon>
        <taxon>Bacillati</taxon>
        <taxon>Bacillota</taxon>
        <taxon>Bacilli</taxon>
        <taxon>Candidatus Aphodocola</taxon>
    </lineage>
</organism>
<dbReference type="InterPro" id="IPR031310">
    <property type="entry name" value="Ribosomal_uL5_N"/>
</dbReference>
<dbReference type="EMBL" id="DVMT01000038">
    <property type="protein sequence ID" value="HIU40417.1"/>
    <property type="molecule type" value="Genomic_DNA"/>
</dbReference>
<dbReference type="PIRSF" id="PIRSF002161">
    <property type="entry name" value="Ribosomal_L5"/>
    <property type="match status" value="1"/>
</dbReference>
<feature type="domain" description="Large ribosomal subunit protein uL5 C-terminal" evidence="10">
    <location>
        <begin position="85"/>
        <end position="177"/>
    </location>
</feature>